<dbReference type="PANTHER" id="PTHR23133">
    <property type="entry name" value="IMIDAZOLEGLYCEROL-PHOSPHATE DEHYDRATASE HIS7"/>
    <property type="match status" value="1"/>
</dbReference>
<sequence>MTHDAPHRTATIRRATSESSVDLTVDLDGSGRSDVTTGVRFYDHMLASLAKHALFDLTVHATGDVDVDAHHTVEDVAICLGDAIAQALGDKRGISRFGEATIPLDEALAHVVVDVAGRPYCVHDGEPEGQQYVIIGGQYVGSLTRHVMESLAHHAGLAIHVRVLGGRDPHHIVEAQFKALARALRFAVARDPRVEGIPSAKGAL</sequence>
<dbReference type="FunFam" id="3.30.230.40:FF:000001">
    <property type="entry name" value="Imidazoleglycerol-phosphate dehydratase HisB"/>
    <property type="match status" value="1"/>
</dbReference>
<dbReference type="CDD" id="cd07914">
    <property type="entry name" value="IGPD"/>
    <property type="match status" value="1"/>
</dbReference>
<dbReference type="EC" id="4.2.1.19" evidence="6 7"/>
<dbReference type="NCBIfam" id="NF002110">
    <property type="entry name" value="PRK00951.1-6"/>
    <property type="match status" value="1"/>
</dbReference>
<dbReference type="InterPro" id="IPR000807">
    <property type="entry name" value="ImidazoleglycerolP_deHydtase"/>
</dbReference>
<evidence type="ECO:0000256" key="3">
    <source>
        <dbReference type="ARBA" id="ARBA00022605"/>
    </source>
</evidence>
<dbReference type="HAMAP" id="MF_00076">
    <property type="entry name" value="HisB"/>
    <property type="match status" value="1"/>
</dbReference>
<evidence type="ECO:0000256" key="5">
    <source>
        <dbReference type="ARBA" id="ARBA00023239"/>
    </source>
</evidence>
<dbReference type="Pfam" id="PF00475">
    <property type="entry name" value="IGPD"/>
    <property type="match status" value="1"/>
</dbReference>
<keyword evidence="9" id="KW-1185">Reference proteome</keyword>
<evidence type="ECO:0000256" key="4">
    <source>
        <dbReference type="ARBA" id="ARBA00023102"/>
    </source>
</evidence>
<accession>H5UPJ5</accession>
<dbReference type="FunFam" id="3.30.230.40:FF:000003">
    <property type="entry name" value="Imidazoleglycerol-phosphate dehydratase HisB"/>
    <property type="match status" value="1"/>
</dbReference>
<keyword evidence="4 6" id="KW-0368">Histidine biosynthesis</keyword>
<evidence type="ECO:0000256" key="7">
    <source>
        <dbReference type="RuleBase" id="RU000599"/>
    </source>
</evidence>
<dbReference type="GO" id="GO:0005737">
    <property type="term" value="C:cytoplasm"/>
    <property type="evidence" value="ECO:0007669"/>
    <property type="project" value="UniProtKB-SubCell"/>
</dbReference>
<comment type="caution">
    <text evidence="8">The sequence shown here is derived from an EMBL/GenBank/DDBJ whole genome shotgun (WGS) entry which is preliminary data.</text>
</comment>
<dbReference type="InterPro" id="IPR038494">
    <property type="entry name" value="IGPD_sf"/>
</dbReference>
<dbReference type="Proteomes" id="UP000004367">
    <property type="component" value="Unassembled WGS sequence"/>
</dbReference>
<dbReference type="InterPro" id="IPR020568">
    <property type="entry name" value="Ribosomal_Su5_D2-typ_SF"/>
</dbReference>
<proteinExistence type="inferred from homology"/>
<dbReference type="RefSeq" id="WP_009481551.1">
    <property type="nucleotide sequence ID" value="NZ_BAFE01000021.1"/>
</dbReference>
<evidence type="ECO:0000313" key="9">
    <source>
        <dbReference type="Proteomes" id="UP000004367"/>
    </source>
</evidence>
<dbReference type="GO" id="GO:0000105">
    <property type="term" value="P:L-histidine biosynthetic process"/>
    <property type="evidence" value="ECO:0007669"/>
    <property type="project" value="UniProtKB-UniRule"/>
</dbReference>
<reference evidence="8 9" key="1">
    <citation type="submission" date="2012-02" db="EMBL/GenBank/DDBJ databases">
        <title>Whole genome shotgun sequence of Mobilicoccus pelagius NBRC 104925.</title>
        <authorList>
            <person name="Yoshida Y."/>
            <person name="Hosoyama A."/>
            <person name="Tsuchikane K."/>
            <person name="Katsumata H."/>
            <person name="Yamazaki S."/>
            <person name="Fujita N."/>
        </authorList>
    </citation>
    <scope>NUCLEOTIDE SEQUENCE [LARGE SCALE GENOMIC DNA]</scope>
    <source>
        <strain evidence="8 9">NBRC 104925</strain>
    </source>
</reference>
<evidence type="ECO:0000256" key="2">
    <source>
        <dbReference type="ARBA" id="ARBA00016664"/>
    </source>
</evidence>
<organism evidence="8 9">
    <name type="scientific">Mobilicoccus pelagius NBRC 104925</name>
    <dbReference type="NCBI Taxonomy" id="1089455"/>
    <lineage>
        <taxon>Bacteria</taxon>
        <taxon>Bacillati</taxon>
        <taxon>Actinomycetota</taxon>
        <taxon>Actinomycetes</taxon>
        <taxon>Micrococcales</taxon>
        <taxon>Dermatophilaceae</taxon>
        <taxon>Mobilicoccus</taxon>
    </lineage>
</organism>
<gene>
    <name evidence="6 8" type="primary">hisB</name>
    <name evidence="8" type="ORF">MOPEL_022_00220</name>
</gene>
<evidence type="ECO:0000313" key="8">
    <source>
        <dbReference type="EMBL" id="GAB47653.1"/>
    </source>
</evidence>
<dbReference type="EMBL" id="BAFE01000021">
    <property type="protein sequence ID" value="GAB47653.1"/>
    <property type="molecule type" value="Genomic_DNA"/>
</dbReference>
<name>H5UPJ5_9MICO</name>
<keyword evidence="6" id="KW-0963">Cytoplasm</keyword>
<dbReference type="NCBIfam" id="NF002114">
    <property type="entry name" value="PRK00951.2-4"/>
    <property type="match status" value="1"/>
</dbReference>
<protein>
    <recommendedName>
        <fullName evidence="2 6">Imidazoleglycerol-phosphate dehydratase</fullName>
        <shortName evidence="6">IGPD</shortName>
        <ecNumber evidence="6 7">4.2.1.19</ecNumber>
    </recommendedName>
</protein>
<comment type="similarity">
    <text evidence="6 7">Belongs to the imidazoleglycerol-phosphate dehydratase family.</text>
</comment>
<dbReference type="PROSITE" id="PS00955">
    <property type="entry name" value="IGP_DEHYDRATASE_2"/>
    <property type="match status" value="1"/>
</dbReference>
<dbReference type="AlphaFoldDB" id="H5UPJ5"/>
<dbReference type="OrthoDB" id="9790411at2"/>
<comment type="subcellular location">
    <subcellularLocation>
        <location evidence="6 7">Cytoplasm</location>
    </subcellularLocation>
</comment>
<dbReference type="Gene3D" id="3.30.230.40">
    <property type="entry name" value="Imidazole glycerol phosphate dehydratase, domain 1"/>
    <property type="match status" value="2"/>
</dbReference>
<dbReference type="PANTHER" id="PTHR23133:SF2">
    <property type="entry name" value="IMIDAZOLEGLYCEROL-PHOSPHATE DEHYDRATASE"/>
    <property type="match status" value="1"/>
</dbReference>
<dbReference type="NCBIfam" id="NF002111">
    <property type="entry name" value="PRK00951.2-1"/>
    <property type="match status" value="1"/>
</dbReference>
<dbReference type="eggNOG" id="COG0131">
    <property type="taxonomic scope" value="Bacteria"/>
</dbReference>
<dbReference type="SUPFAM" id="SSF54211">
    <property type="entry name" value="Ribosomal protein S5 domain 2-like"/>
    <property type="match status" value="2"/>
</dbReference>
<dbReference type="PROSITE" id="PS00954">
    <property type="entry name" value="IGP_DEHYDRATASE_1"/>
    <property type="match status" value="1"/>
</dbReference>
<dbReference type="UniPathway" id="UPA00031">
    <property type="reaction ID" value="UER00011"/>
</dbReference>
<comment type="pathway">
    <text evidence="1 6 7">Amino-acid biosynthesis; L-histidine biosynthesis; L-histidine from 5-phospho-alpha-D-ribose 1-diphosphate: step 6/9.</text>
</comment>
<dbReference type="GO" id="GO:0004424">
    <property type="term" value="F:imidazoleglycerol-phosphate dehydratase activity"/>
    <property type="evidence" value="ECO:0007669"/>
    <property type="project" value="UniProtKB-UniRule"/>
</dbReference>
<keyword evidence="3 6" id="KW-0028">Amino-acid biosynthesis</keyword>
<keyword evidence="5 6" id="KW-0456">Lyase</keyword>
<comment type="catalytic activity">
    <reaction evidence="6 7">
        <text>D-erythro-1-(imidazol-4-yl)glycerol 3-phosphate = 3-(imidazol-4-yl)-2-oxopropyl phosphate + H2O</text>
        <dbReference type="Rhea" id="RHEA:11040"/>
        <dbReference type="ChEBI" id="CHEBI:15377"/>
        <dbReference type="ChEBI" id="CHEBI:57766"/>
        <dbReference type="ChEBI" id="CHEBI:58278"/>
        <dbReference type="EC" id="4.2.1.19"/>
    </reaction>
</comment>
<evidence type="ECO:0000256" key="1">
    <source>
        <dbReference type="ARBA" id="ARBA00005047"/>
    </source>
</evidence>
<dbReference type="InterPro" id="IPR020565">
    <property type="entry name" value="ImidazoleglycerP_deHydtase_CS"/>
</dbReference>
<evidence type="ECO:0000256" key="6">
    <source>
        <dbReference type="HAMAP-Rule" id="MF_00076"/>
    </source>
</evidence>
<dbReference type="STRING" id="1089455.MOPEL_022_00220"/>